<dbReference type="PANTHER" id="PTHR27002">
    <property type="entry name" value="RECEPTOR-LIKE SERINE/THREONINE-PROTEIN KINASE SD1-8"/>
    <property type="match status" value="1"/>
</dbReference>
<dbReference type="GO" id="GO:0007165">
    <property type="term" value="P:signal transduction"/>
    <property type="evidence" value="ECO:0000318"/>
    <property type="project" value="GO_Central"/>
</dbReference>
<feature type="signal peptide" evidence="20">
    <location>
        <begin position="1"/>
        <end position="20"/>
    </location>
</feature>
<gene>
    <name evidence="22" type="ORF">SORBI_3010G028501</name>
</gene>
<evidence type="ECO:0000256" key="18">
    <source>
        <dbReference type="RuleBase" id="RU000304"/>
    </source>
</evidence>
<evidence type="ECO:0000256" key="2">
    <source>
        <dbReference type="ARBA" id="ARBA00012513"/>
    </source>
</evidence>
<keyword evidence="11 19" id="KW-1133">Transmembrane helix</keyword>
<proteinExistence type="inferred from homology"/>
<dbReference type="AlphaFoldDB" id="A0A194YGZ7"/>
<dbReference type="PROSITE" id="PS00108">
    <property type="entry name" value="PROTEIN_KINASE_ST"/>
    <property type="match status" value="1"/>
</dbReference>
<protein>
    <recommendedName>
        <fullName evidence="2">non-specific serine/threonine protein kinase</fullName>
        <ecNumber evidence="2">2.7.11.1</ecNumber>
    </recommendedName>
</protein>
<keyword evidence="9" id="KW-0418">Kinase</keyword>
<keyword evidence="7" id="KW-0677">Repeat</keyword>
<dbReference type="FunFam" id="3.30.200.20:FF:000195">
    <property type="entry name" value="G-type lectin S-receptor-like serine/threonine-protein kinase"/>
    <property type="match status" value="1"/>
</dbReference>
<dbReference type="GO" id="GO:0005886">
    <property type="term" value="C:plasma membrane"/>
    <property type="evidence" value="ECO:0000318"/>
    <property type="project" value="GO_Central"/>
</dbReference>
<dbReference type="InParanoid" id="A0A194YGZ7"/>
<dbReference type="EMBL" id="CM000769">
    <property type="protein sequence ID" value="KXG19244.2"/>
    <property type="molecule type" value="Genomic_DNA"/>
</dbReference>
<evidence type="ECO:0000256" key="4">
    <source>
        <dbReference type="ARBA" id="ARBA00022679"/>
    </source>
</evidence>
<keyword evidence="6 20" id="KW-0732">Signal</keyword>
<reference evidence="22 23" key="1">
    <citation type="journal article" date="2009" name="Nature">
        <title>The Sorghum bicolor genome and the diversification of grasses.</title>
        <authorList>
            <person name="Paterson A.H."/>
            <person name="Bowers J.E."/>
            <person name="Bruggmann R."/>
            <person name="Dubchak I."/>
            <person name="Grimwood J."/>
            <person name="Gundlach H."/>
            <person name="Haberer G."/>
            <person name="Hellsten U."/>
            <person name="Mitros T."/>
            <person name="Poliakov A."/>
            <person name="Schmutz J."/>
            <person name="Spannagl M."/>
            <person name="Tang H."/>
            <person name="Wang X."/>
            <person name="Wicker T."/>
            <person name="Bharti A.K."/>
            <person name="Chapman J."/>
            <person name="Feltus F.A."/>
            <person name="Gowik U."/>
            <person name="Grigoriev I.V."/>
            <person name="Lyons E."/>
            <person name="Maher C.A."/>
            <person name="Martis M."/>
            <person name="Narechania A."/>
            <person name="Otillar R.P."/>
            <person name="Penning B.W."/>
            <person name="Salamov A.A."/>
            <person name="Wang Y."/>
            <person name="Zhang L."/>
            <person name="Carpita N.C."/>
            <person name="Freeling M."/>
            <person name="Gingle A.R."/>
            <person name="Hash C.T."/>
            <person name="Keller B."/>
            <person name="Klein P."/>
            <person name="Kresovich S."/>
            <person name="McCann M.C."/>
            <person name="Ming R."/>
            <person name="Peterson D.G."/>
            <person name="Mehboob-ur-Rahman"/>
            <person name="Ware D."/>
            <person name="Westhoff P."/>
            <person name="Mayer K.F."/>
            <person name="Messing J."/>
            <person name="Rokhsar D.S."/>
        </authorList>
    </citation>
    <scope>NUCLEOTIDE SEQUENCE [LARGE SCALE GENOMIC DNA]</scope>
    <source>
        <strain evidence="23">cv. BTx623</strain>
    </source>
</reference>
<name>A0A194YGZ7_SORBI</name>
<feature type="binding site" evidence="17">
    <location>
        <position position="157"/>
    </location>
    <ligand>
        <name>ATP</name>
        <dbReference type="ChEBI" id="CHEBI:30616"/>
    </ligand>
</feature>
<comment type="subcellular location">
    <subcellularLocation>
        <location evidence="1">Membrane</location>
        <topology evidence="1">Single-pass membrane protein</topology>
    </subcellularLocation>
</comment>
<dbReference type="Gene3D" id="3.30.200.20">
    <property type="entry name" value="Phosphorylase Kinase, domain 1"/>
    <property type="match status" value="1"/>
</dbReference>
<evidence type="ECO:0000256" key="20">
    <source>
        <dbReference type="SAM" id="SignalP"/>
    </source>
</evidence>
<keyword evidence="5 19" id="KW-0812">Transmembrane</keyword>
<evidence type="ECO:0000313" key="23">
    <source>
        <dbReference type="Proteomes" id="UP000000768"/>
    </source>
</evidence>
<feature type="domain" description="Protein kinase" evidence="21">
    <location>
        <begin position="129"/>
        <end position="403"/>
    </location>
</feature>
<dbReference type="GO" id="GO:0006950">
    <property type="term" value="P:response to stress"/>
    <property type="evidence" value="ECO:0007669"/>
    <property type="project" value="UniProtKB-ARBA"/>
</dbReference>
<accession>A0A194YGZ7</accession>
<dbReference type="PROSITE" id="PS00107">
    <property type="entry name" value="PROTEIN_KINASE_ATP"/>
    <property type="match status" value="1"/>
</dbReference>
<evidence type="ECO:0000256" key="15">
    <source>
        <dbReference type="ARBA" id="ARBA00047899"/>
    </source>
</evidence>
<evidence type="ECO:0000256" key="14">
    <source>
        <dbReference type="ARBA" id="ARBA00023180"/>
    </source>
</evidence>
<dbReference type="InterPro" id="IPR001245">
    <property type="entry name" value="Ser-Thr/Tyr_kinase_cat_dom"/>
</dbReference>
<dbReference type="PROSITE" id="PS50011">
    <property type="entry name" value="PROTEIN_KINASE_DOM"/>
    <property type="match status" value="1"/>
</dbReference>
<keyword evidence="10 17" id="KW-0067">ATP-binding</keyword>
<dbReference type="Pfam" id="PF07714">
    <property type="entry name" value="PK_Tyr_Ser-Thr"/>
    <property type="match status" value="1"/>
</dbReference>
<dbReference type="InterPro" id="IPR008271">
    <property type="entry name" value="Ser/Thr_kinase_AS"/>
</dbReference>
<dbReference type="PANTHER" id="PTHR27002:SF345">
    <property type="entry name" value="PROTEIN KINASE DOMAIN-CONTAINING PROTEIN"/>
    <property type="match status" value="1"/>
</dbReference>
<keyword evidence="3 18" id="KW-0723">Serine/threonine-protein kinase</keyword>
<keyword evidence="8 17" id="KW-0547">Nucleotide-binding</keyword>
<comment type="catalytic activity">
    <reaction evidence="16">
        <text>L-seryl-[protein] + ATP = O-phospho-L-seryl-[protein] + ADP + H(+)</text>
        <dbReference type="Rhea" id="RHEA:17989"/>
        <dbReference type="Rhea" id="RHEA-COMP:9863"/>
        <dbReference type="Rhea" id="RHEA-COMP:11604"/>
        <dbReference type="ChEBI" id="CHEBI:15378"/>
        <dbReference type="ChEBI" id="CHEBI:29999"/>
        <dbReference type="ChEBI" id="CHEBI:30616"/>
        <dbReference type="ChEBI" id="CHEBI:83421"/>
        <dbReference type="ChEBI" id="CHEBI:456216"/>
        <dbReference type="EC" id="2.7.11.1"/>
    </reaction>
</comment>
<evidence type="ECO:0000256" key="12">
    <source>
        <dbReference type="ARBA" id="ARBA00023136"/>
    </source>
</evidence>
<dbReference type="SUPFAM" id="SSF56112">
    <property type="entry name" value="Protein kinase-like (PK-like)"/>
    <property type="match status" value="1"/>
</dbReference>
<dbReference type="Gramene" id="KXG19244">
    <property type="protein sequence ID" value="KXG19244"/>
    <property type="gene ID" value="SORBI_3010G028501"/>
</dbReference>
<keyword evidence="14" id="KW-0325">Glycoprotein</keyword>
<feature type="chain" id="PRO_5012859444" description="non-specific serine/threonine protein kinase" evidence="20">
    <location>
        <begin position="21"/>
        <end position="446"/>
    </location>
</feature>
<dbReference type="FunFam" id="1.10.510.10:FF:000129">
    <property type="entry name" value="cysteine-rich receptor-like protein kinase 10"/>
    <property type="match status" value="1"/>
</dbReference>
<dbReference type="EC" id="2.7.11.1" evidence="2"/>
<evidence type="ECO:0000256" key="1">
    <source>
        <dbReference type="ARBA" id="ARBA00004167"/>
    </source>
</evidence>
<evidence type="ECO:0000313" key="22">
    <source>
        <dbReference type="EMBL" id="KXG19244.2"/>
    </source>
</evidence>
<dbReference type="SMART" id="SM00220">
    <property type="entry name" value="S_TKc"/>
    <property type="match status" value="1"/>
</dbReference>
<dbReference type="InterPro" id="IPR011009">
    <property type="entry name" value="Kinase-like_dom_sf"/>
</dbReference>
<dbReference type="CDD" id="cd14066">
    <property type="entry name" value="STKc_IRAK"/>
    <property type="match status" value="1"/>
</dbReference>
<organism evidence="22 23">
    <name type="scientific">Sorghum bicolor</name>
    <name type="common">Sorghum</name>
    <name type="synonym">Sorghum vulgare</name>
    <dbReference type="NCBI Taxonomy" id="4558"/>
    <lineage>
        <taxon>Eukaryota</taxon>
        <taxon>Viridiplantae</taxon>
        <taxon>Streptophyta</taxon>
        <taxon>Embryophyta</taxon>
        <taxon>Tracheophyta</taxon>
        <taxon>Spermatophyta</taxon>
        <taxon>Magnoliopsida</taxon>
        <taxon>Liliopsida</taxon>
        <taxon>Poales</taxon>
        <taxon>Poaceae</taxon>
        <taxon>PACMAD clade</taxon>
        <taxon>Panicoideae</taxon>
        <taxon>Andropogonodae</taxon>
        <taxon>Andropogoneae</taxon>
        <taxon>Sorghinae</taxon>
        <taxon>Sorghum</taxon>
    </lineage>
</organism>
<evidence type="ECO:0000256" key="5">
    <source>
        <dbReference type="ARBA" id="ARBA00022692"/>
    </source>
</evidence>
<dbReference type="Proteomes" id="UP000000768">
    <property type="component" value="Chromosome 10"/>
</dbReference>
<evidence type="ECO:0000256" key="17">
    <source>
        <dbReference type="PROSITE-ProRule" id="PRU10141"/>
    </source>
</evidence>
<dbReference type="InterPro" id="IPR017441">
    <property type="entry name" value="Protein_kinase_ATP_BS"/>
</dbReference>
<dbReference type="GO" id="GO:0005524">
    <property type="term" value="F:ATP binding"/>
    <property type="evidence" value="ECO:0007669"/>
    <property type="project" value="UniProtKB-UniRule"/>
</dbReference>
<evidence type="ECO:0000256" key="10">
    <source>
        <dbReference type="ARBA" id="ARBA00022840"/>
    </source>
</evidence>
<dbReference type="eggNOG" id="ENOG502QWDY">
    <property type="taxonomic scope" value="Eukaryota"/>
</dbReference>
<dbReference type="Gene3D" id="1.10.510.10">
    <property type="entry name" value="Transferase(Phosphotransferase) domain 1"/>
    <property type="match status" value="1"/>
</dbReference>
<keyword evidence="23" id="KW-1185">Reference proteome</keyword>
<dbReference type="GO" id="GO:0004674">
    <property type="term" value="F:protein serine/threonine kinase activity"/>
    <property type="evidence" value="ECO:0000318"/>
    <property type="project" value="GO_Central"/>
</dbReference>
<comment type="catalytic activity">
    <reaction evidence="15">
        <text>L-threonyl-[protein] + ATP = O-phospho-L-threonyl-[protein] + ADP + H(+)</text>
        <dbReference type="Rhea" id="RHEA:46608"/>
        <dbReference type="Rhea" id="RHEA-COMP:11060"/>
        <dbReference type="Rhea" id="RHEA-COMP:11605"/>
        <dbReference type="ChEBI" id="CHEBI:15378"/>
        <dbReference type="ChEBI" id="CHEBI:30013"/>
        <dbReference type="ChEBI" id="CHEBI:30616"/>
        <dbReference type="ChEBI" id="CHEBI:61977"/>
        <dbReference type="ChEBI" id="CHEBI:456216"/>
        <dbReference type="EC" id="2.7.11.1"/>
    </reaction>
</comment>
<evidence type="ECO:0000256" key="19">
    <source>
        <dbReference type="SAM" id="Phobius"/>
    </source>
</evidence>
<sequence length="446" mass="49556">MIQVSLGLGIVIQFTCIGSATKLSSCGYRLQQYGLRPHLPRPGRRAPEAPAPAPATVARRKSKLWVIPVVVVTVLAAVLLCFIFYSPWFRKYRKGSQELQGGEELVLDGKNSEFKVFDFEQVLEATNNFSDENKLGEGGFGAVYKGQFADGMEVAVKRLASHSGQGFTEFKNEVQLIAKLQHSNLVKLLGCCSQEEEKILVYEYLPNKSLDFFIFDENKRALLDWPKLLAIIEGIAHGLNYLHKHSRLRVIHRDLKPSNILLDHEMNPKISDFGLAKIFSSNNVEGNTTRRVVGTYGYMAPEYASEGIFSIKSDVFSFGVLVLEIISGKRNSGSHQCGDFINLIGYAWQLWDDGRWIDLVDASLAPKNHSAEMTKCIKIALLCVQENATDRPTMAEVVAMLSLSSETAMIVAEPKQPAYFNVRVGNEVTSTATDINDVTISVTTPR</sequence>
<dbReference type="InterPro" id="IPR000719">
    <property type="entry name" value="Prot_kinase_dom"/>
</dbReference>
<dbReference type="OMA" id="MIANEHV"/>
<evidence type="ECO:0000256" key="6">
    <source>
        <dbReference type="ARBA" id="ARBA00022729"/>
    </source>
</evidence>
<reference evidence="23" key="2">
    <citation type="journal article" date="2018" name="Plant J.">
        <title>The Sorghum bicolor reference genome: improved assembly, gene annotations, a transcriptome atlas, and signatures of genome organization.</title>
        <authorList>
            <person name="McCormick R.F."/>
            <person name="Truong S.K."/>
            <person name="Sreedasyam A."/>
            <person name="Jenkins J."/>
            <person name="Shu S."/>
            <person name="Sims D."/>
            <person name="Kennedy M."/>
            <person name="Amirebrahimi M."/>
            <person name="Weers B.D."/>
            <person name="McKinley B."/>
            <person name="Mattison A."/>
            <person name="Morishige D.T."/>
            <person name="Grimwood J."/>
            <person name="Schmutz J."/>
            <person name="Mullet J.E."/>
        </authorList>
    </citation>
    <scope>NUCLEOTIDE SEQUENCE [LARGE SCALE GENOMIC DNA]</scope>
    <source>
        <strain evidence="23">cv. BTx623</strain>
    </source>
</reference>
<keyword evidence="12 19" id="KW-0472">Membrane</keyword>
<evidence type="ECO:0000256" key="11">
    <source>
        <dbReference type="ARBA" id="ARBA00022989"/>
    </source>
</evidence>
<evidence type="ECO:0000256" key="8">
    <source>
        <dbReference type="ARBA" id="ARBA00022741"/>
    </source>
</evidence>
<evidence type="ECO:0000256" key="3">
    <source>
        <dbReference type="ARBA" id="ARBA00022527"/>
    </source>
</evidence>
<keyword evidence="13" id="KW-1015">Disulfide bond</keyword>
<evidence type="ECO:0000256" key="9">
    <source>
        <dbReference type="ARBA" id="ARBA00022777"/>
    </source>
</evidence>
<evidence type="ECO:0000256" key="13">
    <source>
        <dbReference type="ARBA" id="ARBA00023157"/>
    </source>
</evidence>
<evidence type="ECO:0000256" key="7">
    <source>
        <dbReference type="ARBA" id="ARBA00022737"/>
    </source>
</evidence>
<keyword evidence="4" id="KW-0808">Transferase</keyword>
<evidence type="ECO:0000256" key="16">
    <source>
        <dbReference type="ARBA" id="ARBA00048679"/>
    </source>
</evidence>
<evidence type="ECO:0000259" key="21">
    <source>
        <dbReference type="PROSITE" id="PS50011"/>
    </source>
</evidence>
<feature type="transmembrane region" description="Helical" evidence="19">
    <location>
        <begin position="64"/>
        <end position="85"/>
    </location>
</feature>
<comment type="similarity">
    <text evidence="18">Belongs to the protein kinase superfamily.</text>
</comment>
<dbReference type="STRING" id="4558.A0A194YGZ7"/>